<reference evidence="2 3" key="1">
    <citation type="journal article" date="2019" name="Int. J. Syst. Evol. Microbiol.">
        <title>The Global Catalogue of Microorganisms (GCM) 10K type strain sequencing project: providing services to taxonomists for standard genome sequencing and annotation.</title>
        <authorList>
            <consortium name="The Broad Institute Genomics Platform"/>
            <consortium name="The Broad Institute Genome Sequencing Center for Infectious Disease"/>
            <person name="Wu L."/>
            <person name="Ma J."/>
        </authorList>
    </citation>
    <scope>NUCLEOTIDE SEQUENCE [LARGE SCALE GENOMIC DNA]</scope>
    <source>
        <strain evidence="2 3">JCM 6923</strain>
    </source>
</reference>
<evidence type="ECO:0000313" key="3">
    <source>
        <dbReference type="Proteomes" id="UP001501721"/>
    </source>
</evidence>
<dbReference type="InterPro" id="IPR001466">
    <property type="entry name" value="Beta-lactam-related"/>
</dbReference>
<gene>
    <name evidence="2" type="ORF">GCM10010422_08560</name>
</gene>
<dbReference type="GO" id="GO:0016787">
    <property type="term" value="F:hydrolase activity"/>
    <property type="evidence" value="ECO:0007669"/>
    <property type="project" value="UniProtKB-KW"/>
</dbReference>
<keyword evidence="2" id="KW-0378">Hydrolase</keyword>
<keyword evidence="3" id="KW-1185">Reference proteome</keyword>
<dbReference type="PANTHER" id="PTHR43283">
    <property type="entry name" value="BETA-LACTAMASE-RELATED"/>
    <property type="match status" value="1"/>
</dbReference>
<comment type="caution">
    <text evidence="2">The sequence shown here is derived from an EMBL/GenBank/DDBJ whole genome shotgun (WGS) entry which is preliminary data.</text>
</comment>
<dbReference type="Pfam" id="PF00144">
    <property type="entry name" value="Beta-lactamase"/>
    <property type="match status" value="1"/>
</dbReference>
<sequence>MMHTALEDLARDCAATLTAELEAGRIGGGAACLRDVAAGEQHTVFVGRNAPAGPPVSLDSVVRLYSMTKVMLATLTLRLIDAGRLPGLDLRVAELAAGLDGVRVPAAMTLRQLLTMSSGLAGSKEHERMQRVYRAAGVLPYDYTERGYATDETDFLRRIFGCELSAAPGTQWEYGRSADVAGLLLQHHLGTPLDALFRTYVFEPLGMASSGFFLPPGLPPDVVLQPPFDPPTGEALADVRRTSGFRSAGSGGLASLRDYLAFLQAVFFPAPDSGFLSASARAELLTDQISGLHDTGPDYIPGPGWGFGLNFKISPRNCGPGNARRVAWLGRAGTSFLVDLENELILLFAAPSYGQTRILQAKFTELADRRLPQVASAR</sequence>
<protein>
    <submittedName>
        <fullName evidence="2">Serine hydrolase domain-containing protein</fullName>
    </submittedName>
</protein>
<dbReference type="PANTHER" id="PTHR43283:SF3">
    <property type="entry name" value="BETA-LACTAMASE FAMILY PROTEIN (AFU_ORTHOLOGUE AFUA_5G07500)"/>
    <property type="match status" value="1"/>
</dbReference>
<evidence type="ECO:0000313" key="2">
    <source>
        <dbReference type="EMBL" id="GAA2469159.1"/>
    </source>
</evidence>
<dbReference type="InterPro" id="IPR012338">
    <property type="entry name" value="Beta-lactam/transpept-like"/>
</dbReference>
<accession>A0ABN3KT08</accession>
<name>A0ABN3KT08_9ACTN</name>
<proteinExistence type="predicted"/>
<organism evidence="2 3">
    <name type="scientific">Streptomyces graminearus</name>
    <dbReference type="NCBI Taxonomy" id="284030"/>
    <lineage>
        <taxon>Bacteria</taxon>
        <taxon>Bacillati</taxon>
        <taxon>Actinomycetota</taxon>
        <taxon>Actinomycetes</taxon>
        <taxon>Kitasatosporales</taxon>
        <taxon>Streptomycetaceae</taxon>
        <taxon>Streptomyces</taxon>
    </lineage>
</organism>
<evidence type="ECO:0000259" key="1">
    <source>
        <dbReference type="Pfam" id="PF00144"/>
    </source>
</evidence>
<dbReference type="SUPFAM" id="SSF56601">
    <property type="entry name" value="beta-lactamase/transpeptidase-like"/>
    <property type="match status" value="1"/>
</dbReference>
<dbReference type="Gene3D" id="3.40.710.10">
    <property type="entry name" value="DD-peptidase/beta-lactamase superfamily"/>
    <property type="match status" value="1"/>
</dbReference>
<feature type="domain" description="Beta-lactamase-related" evidence="1">
    <location>
        <begin position="18"/>
        <end position="349"/>
    </location>
</feature>
<dbReference type="InterPro" id="IPR050789">
    <property type="entry name" value="Diverse_Enzym_Activities"/>
</dbReference>
<dbReference type="Proteomes" id="UP001501721">
    <property type="component" value="Unassembled WGS sequence"/>
</dbReference>
<dbReference type="EMBL" id="BAAATL010000002">
    <property type="protein sequence ID" value="GAA2469159.1"/>
    <property type="molecule type" value="Genomic_DNA"/>
</dbReference>